<evidence type="ECO:0008006" key="10">
    <source>
        <dbReference type="Google" id="ProtNLM"/>
    </source>
</evidence>
<keyword evidence="5 7" id="KW-1133">Transmembrane helix</keyword>
<keyword evidence="3 7" id="KW-0812">Transmembrane</keyword>
<name>A0A0G2HAD1_PHACM</name>
<dbReference type="PANTHER" id="PTHR13505">
    <property type="entry name" value="TRANSMEMBRANE PROTEIN 208"/>
    <property type="match status" value="1"/>
</dbReference>
<evidence type="ECO:0000256" key="1">
    <source>
        <dbReference type="ARBA" id="ARBA00004477"/>
    </source>
</evidence>
<proteinExistence type="inferred from homology"/>
<gene>
    <name evidence="8" type="ORF">UCRPC4_g01799</name>
</gene>
<evidence type="ECO:0000313" key="9">
    <source>
        <dbReference type="Proteomes" id="UP000053317"/>
    </source>
</evidence>
<protein>
    <recommendedName>
        <fullName evidence="10">Duf788 domain-containing protein</fullName>
    </recommendedName>
</protein>
<dbReference type="AlphaFoldDB" id="A0A0G2HAD1"/>
<dbReference type="OrthoDB" id="10012212at2759"/>
<dbReference type="GO" id="GO:0005789">
    <property type="term" value="C:endoplasmic reticulum membrane"/>
    <property type="evidence" value="ECO:0007669"/>
    <property type="project" value="UniProtKB-SubCell"/>
</dbReference>
<reference evidence="8 9" key="2">
    <citation type="submission" date="2015-05" db="EMBL/GenBank/DDBJ databases">
        <authorList>
            <person name="Morales-Cruz A."/>
            <person name="Amrine K.C."/>
            <person name="Cantu D."/>
        </authorList>
    </citation>
    <scope>NUCLEOTIDE SEQUENCE [LARGE SCALE GENOMIC DNA]</scope>
    <source>
        <strain evidence="8">UCRPC4</strain>
    </source>
</reference>
<accession>A0A0G2HAD1</accession>
<keyword evidence="4" id="KW-0256">Endoplasmic reticulum</keyword>
<evidence type="ECO:0000256" key="2">
    <source>
        <dbReference type="ARBA" id="ARBA00009950"/>
    </source>
</evidence>
<evidence type="ECO:0000313" key="8">
    <source>
        <dbReference type="EMBL" id="KKY25535.1"/>
    </source>
</evidence>
<dbReference type="PANTHER" id="PTHR13505:SF7">
    <property type="entry name" value="TRANSMEMBRANE PROTEIN 208"/>
    <property type="match status" value="1"/>
</dbReference>
<comment type="caution">
    <text evidence="8">The sequence shown here is derived from an EMBL/GenBank/DDBJ whole genome shotgun (WGS) entry which is preliminary data.</text>
</comment>
<keyword evidence="6 7" id="KW-0472">Membrane</keyword>
<evidence type="ECO:0000256" key="3">
    <source>
        <dbReference type="ARBA" id="ARBA00022692"/>
    </source>
</evidence>
<keyword evidence="9" id="KW-1185">Reference proteome</keyword>
<dbReference type="GO" id="GO:0005773">
    <property type="term" value="C:vacuole"/>
    <property type="evidence" value="ECO:0007669"/>
    <property type="project" value="GOC"/>
</dbReference>
<dbReference type="InterPro" id="IPR008506">
    <property type="entry name" value="SND2/TMEM208"/>
</dbReference>
<comment type="subcellular location">
    <subcellularLocation>
        <location evidence="1">Endoplasmic reticulum membrane</location>
        <topology evidence="1">Multi-pass membrane protein</topology>
    </subcellularLocation>
</comment>
<evidence type="ECO:0000256" key="4">
    <source>
        <dbReference type="ARBA" id="ARBA00022824"/>
    </source>
</evidence>
<dbReference type="GO" id="GO:0006624">
    <property type="term" value="P:vacuolar protein processing"/>
    <property type="evidence" value="ECO:0007669"/>
    <property type="project" value="TreeGrafter"/>
</dbReference>
<dbReference type="Proteomes" id="UP000053317">
    <property type="component" value="Unassembled WGS sequence"/>
</dbReference>
<dbReference type="EMBL" id="LCWF01000041">
    <property type="protein sequence ID" value="KKY25535.1"/>
    <property type="molecule type" value="Genomic_DNA"/>
</dbReference>
<evidence type="ECO:0000256" key="7">
    <source>
        <dbReference type="SAM" id="Phobius"/>
    </source>
</evidence>
<dbReference type="Pfam" id="PF05620">
    <property type="entry name" value="TMEM208_SND2"/>
    <property type="match status" value="1"/>
</dbReference>
<reference evidence="8 9" key="1">
    <citation type="submission" date="2015-05" db="EMBL/GenBank/DDBJ databases">
        <title>Distinctive expansion of gene families associated with plant cell wall degradation and secondary metabolism in the genomes of grapevine trunk pathogens.</title>
        <authorList>
            <person name="Lawrence D.P."/>
            <person name="Travadon R."/>
            <person name="Rolshausen P.E."/>
            <person name="Baumgartner K."/>
        </authorList>
    </citation>
    <scope>NUCLEOTIDE SEQUENCE [LARGE SCALE GENOMIC DNA]</scope>
    <source>
        <strain evidence="8">UCRPC4</strain>
    </source>
</reference>
<organism evidence="8 9">
    <name type="scientific">Phaeomoniella chlamydospora</name>
    <name type="common">Phaeoacremonium chlamydosporum</name>
    <dbReference type="NCBI Taxonomy" id="158046"/>
    <lineage>
        <taxon>Eukaryota</taxon>
        <taxon>Fungi</taxon>
        <taxon>Dikarya</taxon>
        <taxon>Ascomycota</taxon>
        <taxon>Pezizomycotina</taxon>
        <taxon>Eurotiomycetes</taxon>
        <taxon>Chaetothyriomycetidae</taxon>
        <taxon>Phaeomoniellales</taxon>
        <taxon>Phaeomoniellaceae</taxon>
        <taxon>Phaeomoniella</taxon>
    </lineage>
</organism>
<evidence type="ECO:0000256" key="5">
    <source>
        <dbReference type="ARBA" id="ARBA00022989"/>
    </source>
</evidence>
<evidence type="ECO:0000256" key="6">
    <source>
        <dbReference type="ARBA" id="ARBA00023136"/>
    </source>
</evidence>
<sequence>MAQKAAKTQASRNNATLKRTHMISAIVNILFLFLHFLFNRPASLFRYILFSTPALVLEFYLERLGRPKYTEDGALVRAGEDLDAKGLTEYMWDVVYWTWLCLGACCAFGDRAWWLYVAVPVYSLYAAWKAVTGVREGFAGMGGADNAEAIPAESKRQKKLEKRGGQRVQYR</sequence>
<comment type="similarity">
    <text evidence="2">Belongs to the TMEM208 family.</text>
</comment>
<feature type="transmembrane region" description="Helical" evidence="7">
    <location>
        <begin position="21"/>
        <end position="38"/>
    </location>
</feature>